<dbReference type="PANTHER" id="PTHR43827">
    <property type="entry name" value="2,5-DIKETO-D-GLUCONIC ACID REDUCTASE"/>
    <property type="match status" value="1"/>
</dbReference>
<keyword evidence="2" id="KW-0521">NADP</keyword>
<proteinExistence type="inferred from homology"/>
<evidence type="ECO:0000313" key="8">
    <source>
        <dbReference type="EMBL" id="NIH52473.1"/>
    </source>
</evidence>
<keyword evidence="3" id="KW-0560">Oxidoreductase</keyword>
<evidence type="ECO:0000256" key="2">
    <source>
        <dbReference type="ARBA" id="ARBA00022857"/>
    </source>
</evidence>
<evidence type="ECO:0000256" key="6">
    <source>
        <dbReference type="PIRSR" id="PIRSR000097-3"/>
    </source>
</evidence>
<dbReference type="PIRSF" id="PIRSF000097">
    <property type="entry name" value="AKR"/>
    <property type="match status" value="1"/>
</dbReference>
<gene>
    <name evidence="8" type="ORF">FHX76_000341</name>
</gene>
<evidence type="ECO:0000259" key="7">
    <source>
        <dbReference type="Pfam" id="PF00248"/>
    </source>
</evidence>
<dbReference type="InterPro" id="IPR023210">
    <property type="entry name" value="NADP_OxRdtase_dom"/>
</dbReference>
<protein>
    <submittedName>
        <fullName evidence="8">Diketogulonate reductase-like aldo/keto reductase</fullName>
    </submittedName>
</protein>
<evidence type="ECO:0000256" key="3">
    <source>
        <dbReference type="ARBA" id="ARBA00023002"/>
    </source>
</evidence>
<feature type="site" description="Lowers pKa of active site Tyr" evidence="6">
    <location>
        <position position="90"/>
    </location>
</feature>
<evidence type="ECO:0000313" key="9">
    <source>
        <dbReference type="Proteomes" id="UP000541033"/>
    </source>
</evidence>
<dbReference type="RefSeq" id="WP_341777831.1">
    <property type="nucleotide sequence ID" value="NZ_JAAMOX010000001.1"/>
</dbReference>
<dbReference type="InterPro" id="IPR036812">
    <property type="entry name" value="NAD(P)_OxRdtase_dom_sf"/>
</dbReference>
<evidence type="ECO:0000256" key="5">
    <source>
        <dbReference type="PIRSR" id="PIRSR000097-2"/>
    </source>
</evidence>
<feature type="binding site" evidence="5">
    <location>
        <position position="123"/>
    </location>
    <ligand>
        <name>substrate</name>
    </ligand>
</feature>
<dbReference type="FunFam" id="3.20.20.100:FF:000015">
    <property type="entry name" value="Oxidoreductase, aldo/keto reductase family"/>
    <property type="match status" value="1"/>
</dbReference>
<reference evidence="8 9" key="1">
    <citation type="submission" date="2020-02" db="EMBL/GenBank/DDBJ databases">
        <title>Sequencing the genomes of 1000 actinobacteria strains.</title>
        <authorList>
            <person name="Klenk H.-P."/>
        </authorList>
    </citation>
    <scope>NUCLEOTIDE SEQUENCE [LARGE SCALE GENOMIC DNA]</scope>
    <source>
        <strain evidence="8 9">DSM 27960</strain>
    </source>
</reference>
<dbReference type="InterPro" id="IPR018170">
    <property type="entry name" value="Aldo/ket_reductase_CS"/>
</dbReference>
<feature type="domain" description="NADP-dependent oxidoreductase" evidence="7">
    <location>
        <begin position="31"/>
        <end position="274"/>
    </location>
</feature>
<comment type="caution">
    <text evidence="8">The sequence shown here is derived from an EMBL/GenBank/DDBJ whole genome shotgun (WGS) entry which is preliminary data.</text>
</comment>
<evidence type="ECO:0000256" key="1">
    <source>
        <dbReference type="ARBA" id="ARBA00007905"/>
    </source>
</evidence>
<dbReference type="Pfam" id="PF00248">
    <property type="entry name" value="Aldo_ket_red"/>
    <property type="match status" value="1"/>
</dbReference>
<dbReference type="EMBL" id="JAAMOX010000001">
    <property type="protein sequence ID" value="NIH52473.1"/>
    <property type="molecule type" value="Genomic_DNA"/>
</dbReference>
<dbReference type="PRINTS" id="PR00069">
    <property type="entry name" value="ALDKETRDTASE"/>
</dbReference>
<dbReference type="InterPro" id="IPR020471">
    <property type="entry name" value="AKR"/>
</dbReference>
<accession>A0A7X5QYS5</accession>
<dbReference type="PROSITE" id="PS00063">
    <property type="entry name" value="ALDOKETO_REDUCTASE_3"/>
    <property type="match status" value="1"/>
</dbReference>
<dbReference type="Proteomes" id="UP000541033">
    <property type="component" value="Unassembled WGS sequence"/>
</dbReference>
<dbReference type="Gene3D" id="3.20.20.100">
    <property type="entry name" value="NADP-dependent oxidoreductase domain"/>
    <property type="match status" value="1"/>
</dbReference>
<name>A0A7X5QYS5_9MICO</name>
<feature type="active site" description="Proton donor" evidence="4">
    <location>
        <position position="65"/>
    </location>
</feature>
<dbReference type="AlphaFoldDB" id="A0A7X5QYS5"/>
<dbReference type="GO" id="GO:0016616">
    <property type="term" value="F:oxidoreductase activity, acting on the CH-OH group of donors, NAD or NADP as acceptor"/>
    <property type="evidence" value="ECO:0007669"/>
    <property type="project" value="UniProtKB-ARBA"/>
</dbReference>
<comment type="similarity">
    <text evidence="1">Belongs to the aldo/keto reductase family.</text>
</comment>
<dbReference type="SUPFAM" id="SSF51430">
    <property type="entry name" value="NAD(P)-linked oxidoreductase"/>
    <property type="match status" value="1"/>
</dbReference>
<organism evidence="8 9">
    <name type="scientific">Lysinibacter cavernae</name>
    <dbReference type="NCBI Taxonomy" id="1640652"/>
    <lineage>
        <taxon>Bacteria</taxon>
        <taxon>Bacillati</taxon>
        <taxon>Actinomycetota</taxon>
        <taxon>Actinomycetes</taxon>
        <taxon>Micrococcales</taxon>
        <taxon>Microbacteriaceae</taxon>
        <taxon>Lysinibacter</taxon>
    </lineage>
</organism>
<dbReference type="PANTHER" id="PTHR43827:SF3">
    <property type="entry name" value="NADP-DEPENDENT OXIDOREDUCTASE DOMAIN-CONTAINING PROTEIN"/>
    <property type="match status" value="1"/>
</dbReference>
<sequence>MNTHAIPANASTASPNATTHVQLNNGTWMPRIGFGVFQIGNDETAAAVRTAIDAGYRSIDTAAIYGNEVGTGVGIAESGVDRGELFVTSKLWHDDHGFDNTLRAYDASLERLGVDALDLFLIHWPVPTLDRYVDSWRALERLLSDGRVGAIGVSNFQQPHLERLIAETGTVPAVNQIELHPGLQQRELSAFHAANGIITEAWSPLGQGTFLSHPALSEIARAHQVTEAQVVLRWHVQADRVVIPKSTHPARITSNLDVFSFELGAADIAIIDNLETPDEAGRIGPHPDTFAG</sequence>
<keyword evidence="9" id="KW-1185">Reference proteome</keyword>
<evidence type="ECO:0000256" key="4">
    <source>
        <dbReference type="PIRSR" id="PIRSR000097-1"/>
    </source>
</evidence>